<feature type="domain" description="DUF4378" evidence="2">
    <location>
        <begin position="794"/>
        <end position="940"/>
    </location>
</feature>
<organism evidence="3 4">
    <name type="scientific">Platanthera zijinensis</name>
    <dbReference type="NCBI Taxonomy" id="2320716"/>
    <lineage>
        <taxon>Eukaryota</taxon>
        <taxon>Viridiplantae</taxon>
        <taxon>Streptophyta</taxon>
        <taxon>Embryophyta</taxon>
        <taxon>Tracheophyta</taxon>
        <taxon>Spermatophyta</taxon>
        <taxon>Magnoliopsida</taxon>
        <taxon>Liliopsida</taxon>
        <taxon>Asparagales</taxon>
        <taxon>Orchidaceae</taxon>
        <taxon>Orchidoideae</taxon>
        <taxon>Orchideae</taxon>
        <taxon>Orchidinae</taxon>
        <taxon>Platanthera</taxon>
    </lineage>
</organism>
<accession>A0AAP0B4B1</accession>
<dbReference type="PANTHER" id="PTHR46836:SF8">
    <property type="entry name" value="AFADIN"/>
    <property type="match status" value="1"/>
</dbReference>
<proteinExistence type="predicted"/>
<comment type="caution">
    <text evidence="3">The sequence shown here is derived from an EMBL/GenBank/DDBJ whole genome shotgun (WGS) entry which is preliminary data.</text>
</comment>
<dbReference type="InterPro" id="IPR022212">
    <property type="entry name" value="DUF3741"/>
</dbReference>
<feature type="domain" description="DUF3741" evidence="1">
    <location>
        <begin position="192"/>
        <end position="234"/>
    </location>
</feature>
<evidence type="ECO:0008006" key="5">
    <source>
        <dbReference type="Google" id="ProtNLM"/>
    </source>
</evidence>
<dbReference type="EMBL" id="JBBWWQ010000016">
    <property type="protein sequence ID" value="KAK8926674.1"/>
    <property type="molecule type" value="Genomic_DNA"/>
</dbReference>
<reference evidence="3 4" key="1">
    <citation type="journal article" date="2022" name="Nat. Plants">
        <title>Genomes of leafy and leafless Platanthera orchids illuminate the evolution of mycoheterotrophy.</title>
        <authorList>
            <person name="Li M.H."/>
            <person name="Liu K.W."/>
            <person name="Li Z."/>
            <person name="Lu H.C."/>
            <person name="Ye Q.L."/>
            <person name="Zhang D."/>
            <person name="Wang J.Y."/>
            <person name="Li Y.F."/>
            <person name="Zhong Z.M."/>
            <person name="Liu X."/>
            <person name="Yu X."/>
            <person name="Liu D.K."/>
            <person name="Tu X.D."/>
            <person name="Liu B."/>
            <person name="Hao Y."/>
            <person name="Liao X.Y."/>
            <person name="Jiang Y.T."/>
            <person name="Sun W.H."/>
            <person name="Chen J."/>
            <person name="Chen Y.Q."/>
            <person name="Ai Y."/>
            <person name="Zhai J.W."/>
            <person name="Wu S.S."/>
            <person name="Zhou Z."/>
            <person name="Hsiao Y.Y."/>
            <person name="Wu W.L."/>
            <person name="Chen Y.Y."/>
            <person name="Lin Y.F."/>
            <person name="Hsu J.L."/>
            <person name="Li C.Y."/>
            <person name="Wang Z.W."/>
            <person name="Zhao X."/>
            <person name="Zhong W.Y."/>
            <person name="Ma X.K."/>
            <person name="Ma L."/>
            <person name="Huang J."/>
            <person name="Chen G.Z."/>
            <person name="Huang M.Z."/>
            <person name="Huang L."/>
            <person name="Peng D.H."/>
            <person name="Luo Y.B."/>
            <person name="Zou S.Q."/>
            <person name="Chen S.P."/>
            <person name="Lan S."/>
            <person name="Tsai W.C."/>
            <person name="Van de Peer Y."/>
            <person name="Liu Z.J."/>
        </authorList>
    </citation>
    <scope>NUCLEOTIDE SEQUENCE [LARGE SCALE GENOMIC DNA]</scope>
    <source>
        <strain evidence="3">Lor287</strain>
    </source>
</reference>
<evidence type="ECO:0000313" key="4">
    <source>
        <dbReference type="Proteomes" id="UP001418222"/>
    </source>
</evidence>
<evidence type="ECO:0000259" key="2">
    <source>
        <dbReference type="Pfam" id="PF14309"/>
    </source>
</evidence>
<protein>
    <recommendedName>
        <fullName evidence="5">DUF4378 domain-containing protein</fullName>
    </recommendedName>
</protein>
<sequence>MDRRFSRKRGSQHANVRFGRQAADVAPYFWTEAYYRLRETKDPKVDSCSTSSDGSSTEEDSCSYELNGSLCKEINGTPIIKRVDDVVPGVVEKWRSSSSVIARLMGLDELHPQVVSEFKSETEHSLLKRSSAGLEVKFECSGRHSFHVNRRKQQNFRTVHDLCDSSNAKKHTDHVVPKERGYSKHDMDFIKQQFLEAKRLSTNEALQKTKEFNDALNILDSNKEIFLKFLQEPNPLFAKHFHGLKHSNSSSHTSHFKIIESPACNNKRNSETYYRTAEENNGYTRNMKGTAHGCANPNTSIDNCSTYDNPDSLLLKSLSSQCAGKKKTSSHPTSIVVLKPTVQKVQSTGRTSSCPRSLPNYKDSCRRQREVHRELLVEGEEQHGLFHAKTKVCKTKDTTGIARDILEKTMQPLRRYSEEVLASRIDIQNSSSSFLSEPSLSRKAMNGLLWPWKMTGPSRQGLIGEGSTLLGEMLSLSDKEALQTRGQLSFKNFSDKIVEKEDLHDSRDYTSGISSSDGWKDDCESFLPKYENHTVSLALYESSKHENRHEVDCVKSIDDCNMLKDKCNLGQNDLSNSITDRRHSLVRNFKYCDNNPWVFRSHGEENIKPVKEVKVCQNASKNMINLNNLIEPIPVYLQRNINELLHLVHNSSNSKDFHSEKSFLSYLKEFQQSVKFKDLSVVLENEIPEVASVDFPLVECHMNVITESGALIVPKVSERLSPVSVLDPPSKDGKSTPGCLDRINAGLQDLRRQLNLLELETVGSGDEQSKPLIFNDETGKEMLMLLKHGGGRDLLYLLDILTVSGIYASTQNKFFDACYLSDSPVFPDVFEKLEKKYNTVTLWSRSERKLLFDHINSVLAQVLAPCMDLHPWVELKSNIFCGHGRLVNESWRVLIRRQKELSKGKPEDMVLDSRWLYLDDHVDMIGREIERMVKDDLLDELISEFFE</sequence>
<dbReference type="Proteomes" id="UP001418222">
    <property type="component" value="Unassembled WGS sequence"/>
</dbReference>
<keyword evidence="4" id="KW-1185">Reference proteome</keyword>
<evidence type="ECO:0000313" key="3">
    <source>
        <dbReference type="EMBL" id="KAK8926674.1"/>
    </source>
</evidence>
<dbReference type="Pfam" id="PF12552">
    <property type="entry name" value="DUF3741"/>
    <property type="match status" value="1"/>
</dbReference>
<dbReference type="AlphaFoldDB" id="A0AAP0B4B1"/>
<evidence type="ECO:0000259" key="1">
    <source>
        <dbReference type="Pfam" id="PF12552"/>
    </source>
</evidence>
<dbReference type="InterPro" id="IPR025486">
    <property type="entry name" value="DUF4378"/>
</dbReference>
<name>A0AAP0B4B1_9ASPA</name>
<dbReference type="PANTHER" id="PTHR46836">
    <property type="entry name" value="AFADIN"/>
    <property type="match status" value="1"/>
</dbReference>
<gene>
    <name evidence="3" type="ORF">KSP39_PZI018440</name>
</gene>
<dbReference type="Pfam" id="PF14309">
    <property type="entry name" value="DUF4378"/>
    <property type="match status" value="1"/>
</dbReference>